<dbReference type="Gene3D" id="2.60.40.1120">
    <property type="entry name" value="Carboxypeptidase-like, regulatory domain"/>
    <property type="match status" value="1"/>
</dbReference>
<evidence type="ECO:0000313" key="14">
    <source>
        <dbReference type="EMBL" id="GGE15755.1"/>
    </source>
</evidence>
<dbReference type="NCBIfam" id="TIGR04056">
    <property type="entry name" value="OMP_RagA_SusC"/>
    <property type="match status" value="1"/>
</dbReference>
<dbReference type="PROSITE" id="PS52016">
    <property type="entry name" value="TONB_DEPENDENT_REC_3"/>
    <property type="match status" value="1"/>
</dbReference>
<keyword evidence="4 8" id="KW-0812">Transmembrane</keyword>
<dbReference type="Gene3D" id="2.170.130.10">
    <property type="entry name" value="TonB-dependent receptor, plug domain"/>
    <property type="match status" value="1"/>
</dbReference>
<dbReference type="Gene3D" id="2.40.170.20">
    <property type="entry name" value="TonB-dependent receptor, beta-barrel domain"/>
    <property type="match status" value="1"/>
</dbReference>
<reference evidence="14" key="1">
    <citation type="journal article" date="2014" name="Int. J. Syst. Evol. Microbiol.">
        <title>Complete genome sequence of Corynebacterium casei LMG S-19264T (=DSM 44701T), isolated from a smear-ripened cheese.</title>
        <authorList>
            <consortium name="US DOE Joint Genome Institute (JGI-PGF)"/>
            <person name="Walter F."/>
            <person name="Albersmeier A."/>
            <person name="Kalinowski J."/>
            <person name="Ruckert C."/>
        </authorList>
    </citation>
    <scope>NUCLEOTIDE SEQUENCE</scope>
    <source>
        <strain evidence="14">CGMCC 1.15966</strain>
    </source>
</reference>
<dbReference type="SUPFAM" id="SSF49464">
    <property type="entry name" value="Carboxypeptidase regulatory domain-like"/>
    <property type="match status" value="1"/>
</dbReference>
<dbReference type="InterPro" id="IPR039426">
    <property type="entry name" value="TonB-dep_rcpt-like"/>
</dbReference>
<keyword evidence="5 9" id="KW-0798">TonB box</keyword>
<evidence type="ECO:0000256" key="8">
    <source>
        <dbReference type="PROSITE-ProRule" id="PRU01360"/>
    </source>
</evidence>
<sequence>MRKSIIILFILLISVSAFAQDRNIKGRVTNDAGESLANVTVTVQGTSTAVMTDDNGNFEIPVQSGQALQFAIIGYSSQTVQINSQTTLDIVLKPEDEQVDEVVVIGYQTVKKSDLTGAVSVFKPSEMKNTTVTGTVGDALGTLPGLNVRTAGNPGSEGKVEIRGTGTFGSSNPLYVVDGIVAGANRDFNFNDIESIQVLKDASAAAIYGSRAGNGVIIITTKQGREGKMKIDVSSRGTAQWLPRYNLADRDLWISMNDLAFSNANRTPANHFDANTDWQEEVFKTGWLQDQNISFSGGGKESRYFFSGNYQANSGTTIGASSKRFTLRSNMSTSRNFGENIKFSLGENIVLSNFQVDELNTNPIIDVYRMLPTIPIYDPNNAAKGGYGFGEGSRDVTFGTNPFAIEDFLVTENGNLRTRGNVFTELEFFKSLKYRLNFGFDLSNDKHMALRKEGFWTYNQPYDPSSLNKNQAQYQGYVYDNTLEYAKIFGKHDISAVAGISYQTSNYEQIWGTKNDLLMNGADYFTNLDAALSNPKTGNYQDLEKLFSVFGRVNYTYDERYLLSLTMRRDQSSKFNPDLSVGYFPSVAAGWRVSKEQFFNVPWINELKLRANYGVLGTSNINVWDWVSFITVFPQAVFGTDQVVNTGMTQIKLANEDLKWEKVAQLNAGFDAVLADNRLSLSLDYFEKNTQDVLTPMPILLTTGNNGGNPVVNSASLKNTGLELTTEWMDKVGDFGYQIGFNASYIKNKIVELGYDRKEFTQWNTKSRVGESIGNWYLIKTDGLFQSAEEVQNHKNSAGQLIQPNAKPGDVRFIDFNDDGQITEADRQYMGSSMPRYQVGANLGFEYKGFDLQFQLTGAFGFKSFNGPRSGYDRFDDNSNYRADYDPWTAENPNAKDPRPIYADSRNVRPDQDRWLENGNYLRIRQMALGYNFPASILGNTFSQVRLYVNAQNLVTFTKYRGLDPEFLNRSIWERSYDGGSFPNPRGFSFGAQITF</sequence>
<evidence type="ECO:0000259" key="12">
    <source>
        <dbReference type="Pfam" id="PF00593"/>
    </source>
</evidence>
<dbReference type="GO" id="GO:0009279">
    <property type="term" value="C:cell outer membrane"/>
    <property type="evidence" value="ECO:0007669"/>
    <property type="project" value="UniProtKB-SubCell"/>
</dbReference>
<feature type="domain" description="TonB-dependent receptor plug" evidence="13">
    <location>
        <begin position="112"/>
        <end position="216"/>
    </location>
</feature>
<feature type="region of interest" description="Disordered" evidence="10">
    <location>
        <begin position="886"/>
        <end position="906"/>
    </location>
</feature>
<evidence type="ECO:0000256" key="11">
    <source>
        <dbReference type="SAM" id="SignalP"/>
    </source>
</evidence>
<evidence type="ECO:0000313" key="15">
    <source>
        <dbReference type="Proteomes" id="UP000614460"/>
    </source>
</evidence>
<feature type="domain" description="TonB-dependent receptor-like beta-barrel" evidence="12">
    <location>
        <begin position="379"/>
        <end position="954"/>
    </location>
</feature>
<keyword evidence="11" id="KW-0732">Signal</keyword>
<evidence type="ECO:0000256" key="5">
    <source>
        <dbReference type="ARBA" id="ARBA00023077"/>
    </source>
</evidence>
<feature type="signal peptide" evidence="11">
    <location>
        <begin position="1"/>
        <end position="19"/>
    </location>
</feature>
<comment type="caution">
    <text evidence="14">The sequence shown here is derived from an EMBL/GenBank/DDBJ whole genome shotgun (WGS) entry which is preliminary data.</text>
</comment>
<dbReference type="Proteomes" id="UP000614460">
    <property type="component" value="Unassembled WGS sequence"/>
</dbReference>
<proteinExistence type="inferred from homology"/>
<dbReference type="InterPro" id="IPR023996">
    <property type="entry name" value="TonB-dep_OMP_SusC/RagA"/>
</dbReference>
<dbReference type="Pfam" id="PF13715">
    <property type="entry name" value="CarbopepD_reg_2"/>
    <property type="match status" value="1"/>
</dbReference>
<dbReference type="InterPro" id="IPR036942">
    <property type="entry name" value="Beta-barrel_TonB_sf"/>
</dbReference>
<dbReference type="EMBL" id="BMKM01000002">
    <property type="protein sequence ID" value="GGE15755.1"/>
    <property type="molecule type" value="Genomic_DNA"/>
</dbReference>
<evidence type="ECO:0000256" key="6">
    <source>
        <dbReference type="ARBA" id="ARBA00023136"/>
    </source>
</evidence>
<dbReference type="NCBIfam" id="TIGR04057">
    <property type="entry name" value="SusC_RagA_signa"/>
    <property type="match status" value="1"/>
</dbReference>
<evidence type="ECO:0000256" key="7">
    <source>
        <dbReference type="ARBA" id="ARBA00023237"/>
    </source>
</evidence>
<gene>
    <name evidence="14" type="ORF">GCM10011516_11920</name>
</gene>
<reference evidence="14" key="2">
    <citation type="submission" date="2020-09" db="EMBL/GenBank/DDBJ databases">
        <authorList>
            <person name="Sun Q."/>
            <person name="Zhou Y."/>
        </authorList>
    </citation>
    <scope>NUCLEOTIDE SEQUENCE</scope>
    <source>
        <strain evidence="14">CGMCC 1.15966</strain>
    </source>
</reference>
<protein>
    <submittedName>
        <fullName evidence="14">SusC/RagA family TonB-linked outer membrane protein</fullName>
    </submittedName>
</protein>
<dbReference type="RefSeq" id="WP_182498912.1">
    <property type="nucleotide sequence ID" value="NZ_BMKM01000002.1"/>
</dbReference>
<dbReference type="InterPro" id="IPR037066">
    <property type="entry name" value="Plug_dom_sf"/>
</dbReference>
<keyword evidence="2 8" id="KW-0813">Transport</keyword>
<evidence type="ECO:0000256" key="3">
    <source>
        <dbReference type="ARBA" id="ARBA00022452"/>
    </source>
</evidence>
<evidence type="ECO:0000259" key="13">
    <source>
        <dbReference type="Pfam" id="PF07715"/>
    </source>
</evidence>
<comment type="subcellular location">
    <subcellularLocation>
        <location evidence="1 8">Cell outer membrane</location>
        <topology evidence="1 8">Multi-pass membrane protein</topology>
    </subcellularLocation>
</comment>
<feature type="chain" id="PRO_5034487597" evidence="11">
    <location>
        <begin position="20"/>
        <end position="996"/>
    </location>
</feature>
<dbReference type="SUPFAM" id="SSF56935">
    <property type="entry name" value="Porins"/>
    <property type="match status" value="1"/>
</dbReference>
<keyword evidence="3 8" id="KW-1134">Transmembrane beta strand</keyword>
<evidence type="ECO:0000256" key="1">
    <source>
        <dbReference type="ARBA" id="ARBA00004571"/>
    </source>
</evidence>
<keyword evidence="6 8" id="KW-0472">Membrane</keyword>
<dbReference type="InterPro" id="IPR008969">
    <property type="entry name" value="CarboxyPept-like_regulatory"/>
</dbReference>
<dbReference type="Pfam" id="PF07715">
    <property type="entry name" value="Plug"/>
    <property type="match status" value="1"/>
</dbReference>
<dbReference type="InterPro" id="IPR000531">
    <property type="entry name" value="Beta-barrel_TonB"/>
</dbReference>
<evidence type="ECO:0000256" key="10">
    <source>
        <dbReference type="SAM" id="MobiDB-lite"/>
    </source>
</evidence>
<name>A0A8H9FXL2_9SPHI</name>
<dbReference type="Pfam" id="PF00593">
    <property type="entry name" value="TonB_dep_Rec_b-barrel"/>
    <property type="match status" value="1"/>
</dbReference>
<dbReference type="InterPro" id="IPR023997">
    <property type="entry name" value="TonB-dep_OMP_SusC/RagA_CS"/>
</dbReference>
<dbReference type="InterPro" id="IPR012910">
    <property type="entry name" value="Plug_dom"/>
</dbReference>
<evidence type="ECO:0000256" key="9">
    <source>
        <dbReference type="RuleBase" id="RU003357"/>
    </source>
</evidence>
<comment type="similarity">
    <text evidence="8 9">Belongs to the TonB-dependent receptor family.</text>
</comment>
<keyword evidence="7 8" id="KW-0998">Cell outer membrane</keyword>
<evidence type="ECO:0000256" key="4">
    <source>
        <dbReference type="ARBA" id="ARBA00022692"/>
    </source>
</evidence>
<keyword evidence="15" id="KW-1185">Reference proteome</keyword>
<evidence type="ECO:0000256" key="2">
    <source>
        <dbReference type="ARBA" id="ARBA00022448"/>
    </source>
</evidence>
<accession>A0A8H9FXL2</accession>
<organism evidence="14 15">
    <name type="scientific">Sphingobacterium cellulitidis</name>
    <dbReference type="NCBI Taxonomy" id="1768011"/>
    <lineage>
        <taxon>Bacteria</taxon>
        <taxon>Pseudomonadati</taxon>
        <taxon>Bacteroidota</taxon>
        <taxon>Sphingobacteriia</taxon>
        <taxon>Sphingobacteriales</taxon>
        <taxon>Sphingobacteriaceae</taxon>
        <taxon>Sphingobacterium</taxon>
    </lineage>
</organism>
<dbReference type="AlphaFoldDB" id="A0A8H9FXL2"/>